<dbReference type="GO" id="GO:0070593">
    <property type="term" value="P:dendrite self-avoidance"/>
    <property type="evidence" value="ECO:0007669"/>
    <property type="project" value="TreeGrafter"/>
</dbReference>
<evidence type="ECO:0000256" key="2">
    <source>
        <dbReference type="ARBA" id="ARBA00006692"/>
    </source>
</evidence>
<dbReference type="GO" id="GO:0005524">
    <property type="term" value="F:ATP binding"/>
    <property type="evidence" value="ECO:0007669"/>
    <property type="project" value="UniProtKB-KW"/>
</dbReference>
<dbReference type="InterPro" id="IPR007110">
    <property type="entry name" value="Ig-like_dom"/>
</dbReference>
<feature type="region of interest" description="Disordered" evidence="11">
    <location>
        <begin position="1116"/>
        <end position="1167"/>
    </location>
</feature>
<feature type="domain" description="Ig-like" evidence="12">
    <location>
        <begin position="1"/>
        <end position="60"/>
    </location>
</feature>
<feature type="domain" description="Ig-like" evidence="12">
    <location>
        <begin position="3783"/>
        <end position="3871"/>
    </location>
</feature>
<feature type="domain" description="Ig-like" evidence="12">
    <location>
        <begin position="103"/>
        <end position="193"/>
    </location>
</feature>
<feature type="compositionally biased region" description="Basic and acidic residues" evidence="11">
    <location>
        <begin position="3073"/>
        <end position="3090"/>
    </location>
</feature>
<keyword evidence="14" id="KW-1185">Reference proteome</keyword>
<keyword evidence="3" id="KW-0728">SH3 domain</keyword>
<feature type="domain" description="Ig-like" evidence="12">
    <location>
        <begin position="703"/>
        <end position="791"/>
    </location>
</feature>
<dbReference type="InterPro" id="IPR013098">
    <property type="entry name" value="Ig_I-set"/>
</dbReference>
<feature type="domain" description="Ig-like" evidence="12">
    <location>
        <begin position="916"/>
        <end position="1004"/>
    </location>
</feature>
<feature type="region of interest" description="Disordered" evidence="11">
    <location>
        <begin position="1356"/>
        <end position="1493"/>
    </location>
</feature>
<feature type="region of interest" description="Disordered" evidence="11">
    <location>
        <begin position="3004"/>
        <end position="3041"/>
    </location>
</feature>
<feature type="region of interest" description="Disordered" evidence="11">
    <location>
        <begin position="3056"/>
        <end position="3090"/>
    </location>
</feature>
<dbReference type="GO" id="GO:0030424">
    <property type="term" value="C:axon"/>
    <property type="evidence" value="ECO:0007669"/>
    <property type="project" value="TreeGrafter"/>
</dbReference>
<feature type="region of interest" description="Disordered" evidence="11">
    <location>
        <begin position="3234"/>
        <end position="3257"/>
    </location>
</feature>
<dbReference type="InterPro" id="IPR013783">
    <property type="entry name" value="Ig-like_fold"/>
</dbReference>
<feature type="domain" description="Ig-like" evidence="12">
    <location>
        <begin position="3886"/>
        <end position="3977"/>
    </location>
</feature>
<dbReference type="GO" id="GO:0040017">
    <property type="term" value="P:positive regulation of locomotion"/>
    <property type="evidence" value="ECO:0007669"/>
    <property type="project" value="UniProtKB-ARBA"/>
</dbReference>
<evidence type="ECO:0000256" key="4">
    <source>
        <dbReference type="ARBA" id="ARBA00022490"/>
    </source>
</evidence>
<dbReference type="FunFam" id="2.60.40.10:FF:000119">
    <property type="entry name" value="Sallimus, isoform P"/>
    <property type="match status" value="2"/>
</dbReference>
<feature type="compositionally biased region" description="Basic and acidic residues" evidence="11">
    <location>
        <begin position="1997"/>
        <end position="2010"/>
    </location>
</feature>
<feature type="region of interest" description="Disordered" evidence="11">
    <location>
        <begin position="2148"/>
        <end position="2220"/>
    </location>
</feature>
<dbReference type="FunFam" id="2.60.40.10:FF:000147">
    <property type="entry name" value="Myosin light chain kinase"/>
    <property type="match status" value="1"/>
</dbReference>
<proteinExistence type="inferred from homology"/>
<dbReference type="Pfam" id="PF07679">
    <property type="entry name" value="I-set"/>
    <property type="match status" value="15"/>
</dbReference>
<evidence type="ECO:0000256" key="9">
    <source>
        <dbReference type="ARBA" id="ARBA00023319"/>
    </source>
</evidence>
<feature type="region of interest" description="Disordered" evidence="11">
    <location>
        <begin position="1664"/>
        <end position="1764"/>
    </location>
</feature>
<dbReference type="InterPro" id="IPR036179">
    <property type="entry name" value="Ig-like_dom_sf"/>
</dbReference>
<dbReference type="CDD" id="cd00096">
    <property type="entry name" value="Ig"/>
    <property type="match status" value="1"/>
</dbReference>
<feature type="compositionally biased region" description="Basic and acidic residues" evidence="11">
    <location>
        <begin position="2705"/>
        <end position="2715"/>
    </location>
</feature>
<evidence type="ECO:0000259" key="12">
    <source>
        <dbReference type="PROSITE" id="PS50835"/>
    </source>
</evidence>
<dbReference type="Gene3D" id="2.60.40.10">
    <property type="entry name" value="Immunoglobulins"/>
    <property type="match status" value="15"/>
</dbReference>
<name>A0AAW1UIU8_9CUCU</name>
<feature type="compositionally biased region" description="Basic and acidic residues" evidence="11">
    <location>
        <begin position="1849"/>
        <end position="1859"/>
    </location>
</feature>
<feature type="compositionally biased region" description="Basic and acidic residues" evidence="11">
    <location>
        <begin position="3017"/>
        <end position="3032"/>
    </location>
</feature>
<evidence type="ECO:0000313" key="13">
    <source>
        <dbReference type="EMBL" id="KAK9882445.1"/>
    </source>
</evidence>
<dbReference type="FunFam" id="2.60.40.10:FF:000425">
    <property type="entry name" value="Myosin light chain kinase"/>
    <property type="match status" value="3"/>
</dbReference>
<feature type="compositionally biased region" description="Basic and acidic residues" evidence="11">
    <location>
        <begin position="647"/>
        <end position="665"/>
    </location>
</feature>
<dbReference type="InterPro" id="IPR003599">
    <property type="entry name" value="Ig_sub"/>
</dbReference>
<feature type="domain" description="Ig-like" evidence="12">
    <location>
        <begin position="806"/>
        <end position="895"/>
    </location>
</feature>
<evidence type="ECO:0000256" key="8">
    <source>
        <dbReference type="ARBA" id="ARBA00023179"/>
    </source>
</evidence>
<dbReference type="SMART" id="SM00408">
    <property type="entry name" value="IGc2"/>
    <property type="match status" value="14"/>
</dbReference>
<dbReference type="EMBL" id="JARQZJ010000076">
    <property type="protein sequence ID" value="KAK9882445.1"/>
    <property type="molecule type" value="Genomic_DNA"/>
</dbReference>
<keyword evidence="9" id="KW-0393">Immunoglobulin domain</keyword>
<feature type="compositionally biased region" description="Basic and acidic residues" evidence="11">
    <location>
        <begin position="1724"/>
        <end position="1751"/>
    </location>
</feature>
<dbReference type="InterPro" id="IPR003598">
    <property type="entry name" value="Ig_sub2"/>
</dbReference>
<dbReference type="GO" id="GO:0060298">
    <property type="term" value="P:positive regulation of sarcomere organization"/>
    <property type="evidence" value="ECO:0007669"/>
    <property type="project" value="UniProtKB-ARBA"/>
</dbReference>
<organism evidence="13 14">
    <name type="scientific">Henosepilachna vigintioctopunctata</name>
    <dbReference type="NCBI Taxonomy" id="420089"/>
    <lineage>
        <taxon>Eukaryota</taxon>
        <taxon>Metazoa</taxon>
        <taxon>Ecdysozoa</taxon>
        <taxon>Arthropoda</taxon>
        <taxon>Hexapoda</taxon>
        <taxon>Insecta</taxon>
        <taxon>Pterygota</taxon>
        <taxon>Neoptera</taxon>
        <taxon>Endopterygota</taxon>
        <taxon>Coleoptera</taxon>
        <taxon>Polyphaga</taxon>
        <taxon>Cucujiformia</taxon>
        <taxon>Coccinelloidea</taxon>
        <taxon>Coccinellidae</taxon>
        <taxon>Epilachninae</taxon>
        <taxon>Epilachnini</taxon>
        <taxon>Henosepilachna</taxon>
    </lineage>
</organism>
<dbReference type="FunFam" id="2.60.40.10:FF:000697">
    <property type="entry name" value="titin isoform X1"/>
    <property type="match status" value="1"/>
</dbReference>
<accession>A0AAW1UIU8</accession>
<dbReference type="PROSITE" id="PS50835">
    <property type="entry name" value="IG_LIKE"/>
    <property type="match status" value="14"/>
</dbReference>
<dbReference type="FunFam" id="2.60.40.10:FF:000107">
    <property type="entry name" value="Myosin, light chain kinase a"/>
    <property type="match status" value="4"/>
</dbReference>
<evidence type="ECO:0000256" key="5">
    <source>
        <dbReference type="ARBA" id="ARBA00022737"/>
    </source>
</evidence>
<feature type="domain" description="Ig-like" evidence="12">
    <location>
        <begin position="3479"/>
        <end position="3567"/>
    </location>
</feature>
<feature type="region of interest" description="Disordered" evidence="11">
    <location>
        <begin position="2240"/>
        <end position="2283"/>
    </location>
</feature>
<keyword evidence="6" id="KW-0547">Nucleotide-binding</keyword>
<feature type="domain" description="Ig-like" evidence="12">
    <location>
        <begin position="246"/>
        <end position="339"/>
    </location>
</feature>
<dbReference type="GO" id="GO:0007411">
    <property type="term" value="P:axon guidance"/>
    <property type="evidence" value="ECO:0007669"/>
    <property type="project" value="TreeGrafter"/>
</dbReference>
<feature type="domain" description="Ig-like" evidence="12">
    <location>
        <begin position="3578"/>
        <end position="3668"/>
    </location>
</feature>
<feature type="domain" description="Ig-like" evidence="12">
    <location>
        <begin position="384"/>
        <end position="421"/>
    </location>
</feature>
<comment type="subcellular location">
    <subcellularLocation>
        <location evidence="1">Cytoplasm</location>
    </subcellularLocation>
</comment>
<evidence type="ECO:0000256" key="11">
    <source>
        <dbReference type="SAM" id="MobiDB-lite"/>
    </source>
</evidence>
<evidence type="ECO:0000313" key="14">
    <source>
        <dbReference type="Proteomes" id="UP001431783"/>
    </source>
</evidence>
<feature type="compositionally biased region" description="Basic and acidic residues" evidence="11">
    <location>
        <begin position="2252"/>
        <end position="2281"/>
    </location>
</feature>
<dbReference type="GO" id="GO:0045989">
    <property type="term" value="P:positive regulation of striated muscle contraction"/>
    <property type="evidence" value="ECO:0007669"/>
    <property type="project" value="UniProtKB-ARBA"/>
</dbReference>
<comment type="caution">
    <text evidence="13">The sequence shown here is derived from an EMBL/GenBank/DDBJ whole genome shotgun (WGS) entry which is preliminary data.</text>
</comment>
<feature type="region of interest" description="Disordered" evidence="11">
    <location>
        <begin position="1798"/>
        <end position="1822"/>
    </location>
</feature>
<feature type="domain" description="Ig-like" evidence="12">
    <location>
        <begin position="4143"/>
        <end position="4231"/>
    </location>
</feature>
<dbReference type="PANTHER" id="PTHR10075">
    <property type="entry name" value="BASIGIN RELATED"/>
    <property type="match status" value="1"/>
</dbReference>
<feature type="region of interest" description="Disordered" evidence="11">
    <location>
        <begin position="2798"/>
        <end position="2820"/>
    </location>
</feature>
<feature type="compositionally biased region" description="Basic and acidic residues" evidence="11">
    <location>
        <begin position="1679"/>
        <end position="1688"/>
    </location>
</feature>
<comment type="similarity">
    <text evidence="2">Belongs to the protein kinase superfamily. CAMK Ser/Thr protein kinase family.</text>
</comment>
<feature type="region of interest" description="Disordered" evidence="11">
    <location>
        <begin position="2704"/>
        <end position="2729"/>
    </location>
</feature>
<feature type="region of interest" description="Disordered" evidence="11">
    <location>
        <begin position="2902"/>
        <end position="2923"/>
    </location>
</feature>
<dbReference type="GO" id="GO:0098632">
    <property type="term" value="F:cell-cell adhesion mediator activity"/>
    <property type="evidence" value="ECO:0007669"/>
    <property type="project" value="TreeGrafter"/>
</dbReference>
<dbReference type="SUPFAM" id="SSF48726">
    <property type="entry name" value="Immunoglobulin"/>
    <property type="match status" value="15"/>
</dbReference>
<feature type="compositionally biased region" description="Basic and acidic residues" evidence="11">
    <location>
        <begin position="1356"/>
        <end position="1378"/>
    </location>
</feature>
<reference evidence="13 14" key="1">
    <citation type="submission" date="2023-03" db="EMBL/GenBank/DDBJ databases">
        <title>Genome insight into feeding habits of ladybird beetles.</title>
        <authorList>
            <person name="Li H.-S."/>
            <person name="Huang Y.-H."/>
            <person name="Pang H."/>
        </authorList>
    </citation>
    <scope>NUCLEOTIDE SEQUENCE [LARGE SCALE GENOMIC DNA]</scope>
    <source>
        <strain evidence="13">SYSU_2023b</strain>
        <tissue evidence="13">Whole body</tissue>
    </source>
</reference>
<feature type="compositionally biased region" description="Basic and acidic residues" evidence="11">
    <location>
        <begin position="1398"/>
        <end position="1440"/>
    </location>
</feature>
<feature type="compositionally biased region" description="Basic and acidic residues" evidence="11">
    <location>
        <begin position="2148"/>
        <end position="2181"/>
    </location>
</feature>
<evidence type="ECO:0000256" key="7">
    <source>
        <dbReference type="ARBA" id="ARBA00022840"/>
    </source>
</evidence>
<dbReference type="FunFam" id="2.60.40.10:FF:001311">
    <property type="entry name" value="Sallimus, isoform U"/>
    <property type="match status" value="1"/>
</dbReference>
<protein>
    <recommendedName>
        <fullName evidence="12">Ig-like domain-containing protein</fullName>
    </recommendedName>
</protein>
<feature type="region of interest" description="Disordered" evidence="11">
    <location>
        <begin position="1987"/>
        <end position="2010"/>
    </location>
</feature>
<keyword evidence="5" id="KW-0677">Repeat</keyword>
<evidence type="ECO:0000256" key="1">
    <source>
        <dbReference type="ARBA" id="ARBA00004496"/>
    </source>
</evidence>
<evidence type="ECO:0000256" key="10">
    <source>
        <dbReference type="SAM" id="Coils"/>
    </source>
</evidence>
<keyword evidence="10" id="KW-0175">Coiled coil</keyword>
<feature type="domain" description="Ig-like" evidence="12">
    <location>
        <begin position="3684"/>
        <end position="3774"/>
    </location>
</feature>
<sequence length="5553" mass="634299">MRIEWFHNGRPFATGSRVHQINDFGFISLDIDYTYARDAGEYICKATNKWGSAITKATVTSKSKRNIDFESQLPSGMTAEKLKELERGPVSVAPEEDKVFTKPKFITQIQSSTVEESETVHFECRVEPKDDPKLRIEWYRNGKPLPSGSRYKTVYDLGFVSLDISYFYSEDSGEYVCRAVNDHGEDFTRASVSCKKLPNIILQNQVPKGMKKSETLMQMEAAIKKYTSEIHLTEDDLYDIDKKQPPRFVTQIQDQTELVEMNTTKFECQLAPVGDPNMKVEWFFNGKPLPHKNRFTPIYDFGYVAMNFGWVYPEDSGEYLCRATNLYGQDETRAFIKTSGKPGIIYESQLPKGMKSIERIRELEAAWQNVPEEVEEESKPRSAPAFVSRPEPVTVQEGEWARFCCRVTGHPRPRVMWLVNGHTIVNGARYKLTFDGMYHMDIPKTRQYDTGKVEVIARSSVGEAIAETELKVIPRHDDYRNVLKNSPRPWYDLELSQYQKDRQDTELERIFDERNNSQREGGIQVPGVHVQPKEYKEPDTEWQQAVRSKKGSDYYNKLQTLENEQITKEIKLREGNHQFAIPGEKVVANSVAKGMAQKYQENLEKPEEHPHKVQLRKTEKGHQYISNEVEIDSKTGAYPPEPTESAVHGREVHVTKQKQTQKERHGDLEITRNITATETTDVEHVAKTQEKLVQGQVLPCNPPHFTKKIKPCRTFENDSAKFEVEFDGDPLPKITWYREDFPITSSPDLKIYTFSTKSILQIRQVFLEDSGVFSVVAENRGGTAKCSANLVVQERRRAGRTGPIPPSFVTTIQSITAPTGQLVRFDARINGTKPIDVYWLKNGKKIIPDIKYKTLEEDEIYTLLILEVTPEDSGKIECVAINTSGEARCEAECLVHTPSSPSKSAKPSTPGAEKVPTVLEPLKDQTIREGQSAAFRCKISGKPLPTIKWQKGDKDIKPSKYFQMMKEGDICILKISEAFPEDEGSYTCLATNPAGTVKTQANLKVLAPETQEVPPSLTPMKDVIVSEGSPAQFKSKVSGKPKPTIQWLRDGFLIPASPDFQMIHEGNNVVLLISTTYEEDSGTFTCRATSSAGQVEQSAKLIVKKRTDAYRKLPESDHKLQGQISDGVHPKDSYGFPSTTAERSEKSTSVFKGPQQPRDEHELPVGDETLPWRKKRIIRKHSGAFEIQQQSKTQALPWTEEKITLKKTQKREARKLLSEKVEIKDLMPKLVQSTIVDEHSNKTISNTKFHTTEDSELLSIGDDETLGRKTYKDERNLRRSTKKKTDIQTDDSTKQDIEHVENIVGDVSKLKTNQITKESNELKTTRRFPFHTEEDTTLLTREESEVSIRDDKVTEKNWRKTRRSEQRQGEIRPCDETVKTLAEPSRTTDESPNVDKPTASEKPRQPILKENDSEKSKPWTEEKISLKKTDKRNRNEKTEASENLQRILKTQLLRQIPNEEMETKLQQNDEEETPYTEESKTEPTRTFPRLTEEDKTILAINEKITERKIVEAKPWRKPEHEIKPEQEISVYEGVLEENAAPTKSVLTKDRATELETMPKASKVPWAKTEVTLRKTQLGSKNTEKNVIEEIEPINLSKDVEKFEKPIRPYEKDEKPRPVQPKLEVYQQLNEQDKTILNIDEQLTEDQPVEAKTWRRPKQEIKPKELVLKEENMDLQTNATEEKVQEIPKTKPKLAKKQTTPEDIPSENKPSSLPWAKTNVALRKTKLDTKYTEKDVNEEREQPNVRGDKRTETQTVSKISREDIKLETPATNKDVIPMKVFPLHYEDDKSVLNIEEKTTESQNVAHKSWHTAKPEIKPQQLVPEQETSDFIIPQSITHATKPLISESEDKDYPQTEQMEKIPLTVEDKTLLAKHEPEEATKEKKLIQKSWLKRKEIEEKVRDEITEPETVKSNKIQPNRNIKTEEPILTEVQQKGLDKNNLLNEEAIPTKKPLPWVKEKVIKTKTSKITNKSEKTNETVELIPTEKISNLDEETSSDLENKLNEKSNEKKLSRSIEMKAEVTQEEPWNKQKIILRKAEKFRKEQTAEKLSIPQLKPVKKHGVIENEEFIVKSTDIPKQLLGKNYLPETSLAESIEVHPTETNELPERFTPCISEEELGIPMSVEVIQLETVTEVQDTVILKVDGENVGKPTQIEKDKNEENKMKVTPRKPEKIDERKEEFKLKPISGKLSDKNIQKTSRKSALEDKSQTSQTTGELVKMEQSHEYKEATIVNINDNENIPLKIQHTEQYPVKDIPDSNEKEEEKNTTETPKNEKYNIKEEGVSPKITTSLEETLKEKSWPRGKRLPKERTDEKSIILKPFSKKLPDISNEFIRMEDSAKYEEATVVHINEHEHKPLKKEKKVEEYVHKVAEIDITQPIEAAPESIPEQLHETKEEEIEVNEGIGIEVIVEKKSWHRGKKSREAKPEKTEECVVEQPIEATPVLITEQSPETEAKDKFRVGVEVKSWKRGKKLHDDKIEIVEEYAMQPMEATPQIQLPEQIPETTEEDKTEIIVQEKSWRRAQKLPKDKIEIVEELDIERPIDYVLEEVPEQLPETKGKEITEIIVEKKSWRRGKKVQQDKIEKVEEYDITQPIEGIPQALAEQIPETKEEGKNEVTVQEKSWRRGQKLPKDEIKRVEELDIEQPIDYVLEEVPEQSPETKEDTTKIIVEKKSWRRGKKVQQDKIEKVEGYDITQPIEGIPQALAEKMPETKEEGKTEVTVQEKSWRRGQKLPKDEIKRVEELDIEQPIDYVLEEVPEQLPETKGKEITEIIVEKKSWRRGKKVQQDKIDKVEEYDITQPVEATPQTLPEQIPETTEEGKTEVIVQEKSWRKGQKLPKDKIETVEELDIERPIDYVLEEVPEQLPETKEDTTKIIVEKKSWRRSKKVQQDKIEKVEEYDITQPIEATPQTVPEQIPETKEEGKTEVIVQEKSWRRGQKLPKDEIEKVEELDIEQPIQAVLEKLPEQLSETKEDRTKIIVEEKSWRRGKKSQKDKIEKVEEYDINQPIEATSETIPEQLPETKEESETKVMVEKKSWRRSRKSQQDNIERVEEYAIIQPMEATQQTLPEQIPETGIEDKSEVNVEEKPRRKGEQLRIDKIEIVEGYDIEQPIEAIVEKVPEKLPETKEQVETKIIVEEKSWRRGKKLQQNKIEKVVEYDIKQPIDTTPERVPEQSPETKEDDEIKVTVEKRSWRRGKKLQKDKIERIEEFDIKQPMEATPEMIPEQLVETFEEYDVEQPIDTTPERVPEQSPETKEDDEIKVTVEKRSWRRSKKLQKDKIERIEEFDIKQPMDATPEIIPEQLVGLKSEEKFDEEIRQEVISTEKTPLQKTEITKPVDEIESIESLVHSLDEVKSELIPTKITDDISAEALIVEEPALKSVAEITLVEKKEPEREQQISTDKIPTQEVNKLYKKNIKVDVISKKKIQERQIIKFSDDGQPLPELEIISQKKITVLPEVDVITSEIKDYEKVPKAKTIKPMPPKFVKKIEPVSAELKKPTRFTCIVDGSPFPTIEWYKNEVLIDITNRVYVNIVENSVTLEFETVEAQDEGIYSCRASNCAGHATTTANLIVLEEEDLGMAPSFIEPLISQPAEEDSSFILKCKIVGQPKPDIKWLHNEKEVIPDSKKKTSYHPETGVAVLELLEAVTDEVSSFRIIAENEFGRAQSRITISEKRSPSIQTQQILEAPEIIKPVQSIVTKPTEEVVLNAEFKAVPAPKIEWFRNGKPIMNDDNYLITKRTNETELRIKRTAKQKGGKYEVKVANKVGEARSSSTVTVTEEKLNAEAPKFIKPIKPQFVCEGEVVILESVIEAFPTASFQWFQQSIPISSSNEMKIVSEDNKSTLIITEMSPELSGTITCRAENVAGSVTSTATIGIIDDTDWTEKVFEYPRFLEKIMPVRVMDGEEVKFSCIIAGKPTPKVEWYHNDKPIVEAKDVIVSQNADGICELKIAEVFPENAGEYICKAKNKVGEAICKTILAVEAYEYIPDSEMGHFTGSEEDLLDKTLSEAELQSDSDVECAPKIIKKLPEFISTKDGDVTKLEVQVIGNPKPKGRWLKHGEEVVPSNEFVIDEFDNGISILTISEVYPDDTGEIIYEALNPHGVAVTSTNLLVESVEGILGTKEYRKPDWVTHMEELQVALKESRAPPTFVKELTDIRTTEAETVTFECLFSGTPTPDIIWYHNDKIIRNTENVKIRILETKTTCTIKEASKNEVGQYVCKAVSDTGLAITKAKLYVQEIPEYKKKEILIRKAKEIKETVKKEKLKMEEKKEARKKAKASVTITEVTEKTPTTITEIQTTEETNEMLPGIKAEEARPILDIQEPLSTEAIASCKKIPDAEEIEETLVSAETSFNTEKSVITEQTIIDENVTKLLESKTKSEKARVEIQEIVSREFANITEVKLEEIIERVENIIKKGEIKMAKEVTELLDFLDAKQFGPGEQPLKEIAEIGYLVKNGISVREITVLYQENRFPSLKTPQAQSALVNVVERKGYGSLISEVLTEETAVDESKLAATVGFRAFMKMVEADYVTIEEVITNFIPEDFISRAWESTEVSEEIVKPTFKEMVTISEEIEVHEDKEYAVKRRVIDKKEIKKEILEDDEGPKRATIQEIEQKKNEESVIEKLSADEGSIKKVTKTKRSRKTDKSEKDEEIETSQTIISKESTRVFKPSLPKDISFSDEIINPLTIEEAPTSKILPIQISKAISEATVTSLVTQNEEIVPKSSANVQIIPYKALIEKEVLTTEHEEDKKFDRYTPSKARQSVDTIETYQTEEQLSQIIPELFETTFKPTTSQATQDIITSKNITVEEVNTTELPESFSKKQTDAFRADVTVLEQEAPTISETQFEMRECGLETFSLPTKSKANYDFSVNTSINIEEVIEADREDTYYCTQASSAVSNTDIEPMESIVVEEVRTEMKPNKFLPESFVPTEIAYERVIPNKSITQTEMFIPENAGDIKLNRVPATQNADLQFVTKQGIIASENPSHYKEGTLESFTSSSTKATQDITLLESVTVSTVDSLIPELNLEASTFDTKTAEVLISPRDSVMTTTNTIVESEEPFSPSDKTQTRRADVAITCLEVSNVSVTKVQESEDYLMPDNEPIKMIAEEKINSMEPIEICQVEIAETPNEFDDKIKFTTDTAKQSIDSHQVTNISIIQAAEKESDYSETQPIPHAAVETIINETKEEIQITESHIMEKETKLSPFEKPSEQKTKYITAHMLPTSMTEEVLAEYQASNLNENKPQIDIAKVTQSFLNETIVSETQSSESLGVHSVLETPISKTADISLRPVESVHIEEVIPQNKERIFTEQMKPDLQQAELGFLSQNVACSSVVQFQQTIGSLQDEIPEKSSADCRTNQLEHIQVIEYETAEKESNDLILDEAPSKLASVQLNSSKESVSVTEIFSGEKEKEYICEAGPMQFSAISNITAHDAVAHSEIIEPVAHASLIIEEELKTGKAKKITKPFEELIITETNVVDIEKHFTEDTMPEQKIACLEITPSQQVSVTEIIVSDKEKNLVCSQPLVSTAEMNIDGTNVAINETRNSKFILEFMRGTLRRNT</sequence>
<feature type="coiled-coil region" evidence="10">
    <location>
        <begin position="4238"/>
        <end position="4275"/>
    </location>
</feature>
<dbReference type="GO" id="GO:0005886">
    <property type="term" value="C:plasma membrane"/>
    <property type="evidence" value="ECO:0007669"/>
    <property type="project" value="TreeGrafter"/>
</dbReference>
<evidence type="ECO:0000256" key="6">
    <source>
        <dbReference type="ARBA" id="ARBA00022741"/>
    </source>
</evidence>
<feature type="compositionally biased region" description="Basic and acidic residues" evidence="11">
    <location>
        <begin position="3240"/>
        <end position="3257"/>
    </location>
</feature>
<feature type="region of interest" description="Disordered" evidence="11">
    <location>
        <begin position="633"/>
        <end position="665"/>
    </location>
</feature>
<feature type="region of interest" description="Disordered" evidence="11">
    <location>
        <begin position="1835"/>
        <end position="1859"/>
    </location>
</feature>
<dbReference type="Proteomes" id="UP001431783">
    <property type="component" value="Unassembled WGS sequence"/>
</dbReference>
<dbReference type="GO" id="GO:0007156">
    <property type="term" value="P:homophilic cell adhesion via plasma membrane adhesion molecules"/>
    <property type="evidence" value="ECO:0007669"/>
    <property type="project" value="TreeGrafter"/>
</dbReference>
<gene>
    <name evidence="13" type="ORF">WA026_021476</name>
</gene>
<keyword evidence="8" id="KW-0514">Muscle protein</keyword>
<evidence type="ECO:0000256" key="3">
    <source>
        <dbReference type="ARBA" id="ARBA00022443"/>
    </source>
</evidence>
<keyword evidence="7" id="KW-0067">ATP-binding</keyword>
<dbReference type="GO" id="GO:0005737">
    <property type="term" value="C:cytoplasm"/>
    <property type="evidence" value="ECO:0007669"/>
    <property type="project" value="UniProtKB-SubCell"/>
</dbReference>
<dbReference type="PANTHER" id="PTHR10075:SF100">
    <property type="entry name" value="FASCICLIN-2"/>
    <property type="match status" value="1"/>
</dbReference>
<keyword evidence="4" id="KW-0963">Cytoplasm</keyword>
<feature type="region of interest" description="Disordered" evidence="11">
    <location>
        <begin position="3160"/>
        <end position="3180"/>
    </location>
</feature>
<dbReference type="SMART" id="SM00409">
    <property type="entry name" value="IG"/>
    <property type="match status" value="14"/>
</dbReference>
<feature type="domain" description="Ig-like" evidence="12">
    <location>
        <begin position="1008"/>
        <end position="1102"/>
    </location>
</feature>